<reference evidence="1 2" key="1">
    <citation type="journal article" date="2022" name="Hortic Res">
        <title>A haplotype resolved chromosomal level avocado genome allows analysis of novel avocado genes.</title>
        <authorList>
            <person name="Nath O."/>
            <person name="Fletcher S.J."/>
            <person name="Hayward A."/>
            <person name="Shaw L.M."/>
            <person name="Masouleh A.K."/>
            <person name="Furtado A."/>
            <person name="Henry R.J."/>
            <person name="Mitter N."/>
        </authorList>
    </citation>
    <scope>NUCLEOTIDE SEQUENCE [LARGE SCALE GENOMIC DNA]</scope>
    <source>
        <strain evidence="2">cv. Hass</strain>
    </source>
</reference>
<proteinExistence type="predicted"/>
<name>A0ACC2K260_PERAE</name>
<organism evidence="1 2">
    <name type="scientific">Persea americana</name>
    <name type="common">Avocado</name>
    <dbReference type="NCBI Taxonomy" id="3435"/>
    <lineage>
        <taxon>Eukaryota</taxon>
        <taxon>Viridiplantae</taxon>
        <taxon>Streptophyta</taxon>
        <taxon>Embryophyta</taxon>
        <taxon>Tracheophyta</taxon>
        <taxon>Spermatophyta</taxon>
        <taxon>Magnoliopsida</taxon>
        <taxon>Magnoliidae</taxon>
        <taxon>Laurales</taxon>
        <taxon>Lauraceae</taxon>
        <taxon>Persea</taxon>
    </lineage>
</organism>
<dbReference type="EMBL" id="CM056820">
    <property type="protein sequence ID" value="KAJ8615192.1"/>
    <property type="molecule type" value="Genomic_DNA"/>
</dbReference>
<evidence type="ECO:0000313" key="1">
    <source>
        <dbReference type="EMBL" id="KAJ8615192.1"/>
    </source>
</evidence>
<keyword evidence="2" id="KW-1185">Reference proteome</keyword>
<comment type="caution">
    <text evidence="1">The sequence shown here is derived from an EMBL/GenBank/DDBJ whole genome shotgun (WGS) entry which is preliminary data.</text>
</comment>
<evidence type="ECO:0000313" key="2">
    <source>
        <dbReference type="Proteomes" id="UP001234297"/>
    </source>
</evidence>
<protein>
    <submittedName>
        <fullName evidence="1">Uncharacterized protein</fullName>
    </submittedName>
</protein>
<accession>A0ACC2K260</accession>
<gene>
    <name evidence="1" type="ORF">MRB53_034564</name>
</gene>
<dbReference type="Proteomes" id="UP001234297">
    <property type="component" value="Chromosome 12"/>
</dbReference>
<sequence>MASLYRAPLSLSHAPLVERHSCYSSSRHCHLTHLPNTFSHLHSQPRKLSCNTVQAHVSKVWGRPPDNTPAVVTESSWNESILNSDIPVLVEFWASWCGPCRMVHPVIDEIAEEYAGKIKCFKLNTDNDPQIATDYDIHSIPTVVLFKKGEKREAMTGTMPKSIYVAAIERKFLVPEERPTMLLSLYS</sequence>